<gene>
    <name evidence="4" type="primary">ftsN</name>
    <name evidence="4" type="ORF">OTERR_01660</name>
</gene>
<keyword evidence="5" id="KW-1185">Reference proteome</keyword>
<dbReference type="RefSeq" id="WP_149424557.1">
    <property type="nucleotide sequence ID" value="NZ_CP022579.1"/>
</dbReference>
<protein>
    <submittedName>
        <fullName evidence="4">Cell division protein</fullName>
    </submittedName>
</protein>
<keyword evidence="2" id="KW-0812">Transmembrane</keyword>
<evidence type="ECO:0000259" key="3">
    <source>
        <dbReference type="PROSITE" id="PS51724"/>
    </source>
</evidence>
<dbReference type="KEGG" id="otr:OTERR_01660"/>
<feature type="region of interest" description="Disordered" evidence="1">
    <location>
        <begin position="1"/>
        <end position="21"/>
    </location>
</feature>
<feature type="region of interest" description="Disordered" evidence="1">
    <location>
        <begin position="53"/>
        <end position="85"/>
    </location>
</feature>
<dbReference type="GO" id="GO:0030428">
    <property type="term" value="C:cell septum"/>
    <property type="evidence" value="ECO:0007669"/>
    <property type="project" value="TreeGrafter"/>
</dbReference>
<dbReference type="PROSITE" id="PS51724">
    <property type="entry name" value="SPOR"/>
    <property type="match status" value="1"/>
</dbReference>
<dbReference type="SUPFAM" id="SSF110997">
    <property type="entry name" value="Sporulation related repeat"/>
    <property type="match status" value="1"/>
</dbReference>
<dbReference type="GO" id="GO:0032506">
    <property type="term" value="P:cytokinetic process"/>
    <property type="evidence" value="ECO:0007669"/>
    <property type="project" value="TreeGrafter"/>
</dbReference>
<organism evidence="4 5">
    <name type="scientific">Oryzomicrobium terrae</name>
    <dbReference type="NCBI Taxonomy" id="1735038"/>
    <lineage>
        <taxon>Bacteria</taxon>
        <taxon>Pseudomonadati</taxon>
        <taxon>Pseudomonadota</taxon>
        <taxon>Betaproteobacteria</taxon>
        <taxon>Rhodocyclales</taxon>
        <taxon>Rhodocyclaceae</taxon>
        <taxon>Oryzomicrobium</taxon>
    </lineage>
</organism>
<dbReference type="PANTHER" id="PTHR38687">
    <property type="entry name" value="CELL DIVISION PROTEIN DEDD-RELATED"/>
    <property type="match status" value="1"/>
</dbReference>
<evidence type="ECO:0000256" key="1">
    <source>
        <dbReference type="SAM" id="MobiDB-lite"/>
    </source>
</evidence>
<keyword evidence="2" id="KW-1133">Transmembrane helix</keyword>
<dbReference type="InterPro" id="IPR007730">
    <property type="entry name" value="SPOR-like_dom"/>
</dbReference>
<dbReference type="PANTHER" id="PTHR38687:SF1">
    <property type="entry name" value="CELL DIVISION PROTEIN DEDD"/>
    <property type="match status" value="1"/>
</dbReference>
<dbReference type="Gene3D" id="3.30.70.1070">
    <property type="entry name" value="Sporulation related repeat"/>
    <property type="match status" value="1"/>
</dbReference>
<feature type="region of interest" description="Disordered" evidence="1">
    <location>
        <begin position="118"/>
        <end position="148"/>
    </location>
</feature>
<name>A0A5C1E412_9RHOO</name>
<evidence type="ECO:0000256" key="2">
    <source>
        <dbReference type="SAM" id="Phobius"/>
    </source>
</evidence>
<dbReference type="Proteomes" id="UP000323671">
    <property type="component" value="Chromosome"/>
</dbReference>
<keyword evidence="4" id="KW-0131">Cell cycle</keyword>
<feature type="transmembrane region" description="Helical" evidence="2">
    <location>
        <begin position="24"/>
        <end position="47"/>
    </location>
</feature>
<reference evidence="4 5" key="1">
    <citation type="submission" date="2017-07" db="EMBL/GenBank/DDBJ databases">
        <title>Complete genome sequence of Oryzomicrobium terrae TPP412.</title>
        <authorList>
            <person name="Chiu L.-W."/>
            <person name="Lo K.-J."/>
            <person name="Tsai Y.-M."/>
            <person name="Lin S.-S."/>
            <person name="Kuo C.-H."/>
            <person name="Liu C.-T."/>
        </authorList>
    </citation>
    <scope>NUCLEOTIDE SEQUENCE [LARGE SCALE GENOMIC DNA]</scope>
    <source>
        <strain evidence="4 5">TPP412</strain>
    </source>
</reference>
<evidence type="ECO:0000313" key="4">
    <source>
        <dbReference type="EMBL" id="QEL63642.1"/>
    </source>
</evidence>
<proteinExistence type="predicted"/>
<dbReference type="EMBL" id="CP022579">
    <property type="protein sequence ID" value="QEL63642.1"/>
    <property type="molecule type" value="Genomic_DNA"/>
</dbReference>
<feature type="domain" description="SPOR" evidence="3">
    <location>
        <begin position="148"/>
        <end position="227"/>
    </location>
</feature>
<feature type="compositionally biased region" description="Basic and acidic residues" evidence="1">
    <location>
        <begin position="120"/>
        <end position="148"/>
    </location>
</feature>
<dbReference type="AlphaFoldDB" id="A0A5C1E412"/>
<dbReference type="Pfam" id="PF05036">
    <property type="entry name" value="SPOR"/>
    <property type="match status" value="1"/>
</dbReference>
<sequence>MSRDLKRPQSPAGKRSPGNKSRGGTLIGIIIGLVLGVCAALAVVLYINKAPMPFVDKTQPPPKDAKEAAGNLANTKPGAAGAATAAAAPQAAVPVPLPGKPGDPVPEKRFQFYDILPGKAEPKSEPADKPAAKDGKETKEAAKEAKEPVKETALYLQAGSFQRPGDADNQKANLAMLGMEATVQQVMVGDKVWYRVRLGPYGKMDEVNRARSELAKAGIEASLAKNKD</sequence>
<dbReference type="InterPro" id="IPR052521">
    <property type="entry name" value="Cell_div_SPOR-domain"/>
</dbReference>
<keyword evidence="2" id="KW-0472">Membrane</keyword>
<dbReference type="GO" id="GO:0042834">
    <property type="term" value="F:peptidoglycan binding"/>
    <property type="evidence" value="ECO:0007669"/>
    <property type="project" value="InterPro"/>
</dbReference>
<accession>A0A5C1E412</accession>
<evidence type="ECO:0000313" key="5">
    <source>
        <dbReference type="Proteomes" id="UP000323671"/>
    </source>
</evidence>
<dbReference type="InterPro" id="IPR036680">
    <property type="entry name" value="SPOR-like_sf"/>
</dbReference>
<dbReference type="GO" id="GO:0032153">
    <property type="term" value="C:cell division site"/>
    <property type="evidence" value="ECO:0007669"/>
    <property type="project" value="TreeGrafter"/>
</dbReference>
<keyword evidence="4" id="KW-0132">Cell division</keyword>